<evidence type="ECO:0000256" key="8">
    <source>
        <dbReference type="SAM" id="Phobius"/>
    </source>
</evidence>
<dbReference type="RefSeq" id="WP_301726510.1">
    <property type="nucleotide sequence ID" value="NZ_JAUJWW010000005.1"/>
</dbReference>
<proteinExistence type="inferred from homology"/>
<dbReference type="InterPro" id="IPR002523">
    <property type="entry name" value="MgTranspt_CorA/ZnTranspt_ZntB"/>
</dbReference>
<evidence type="ECO:0000256" key="2">
    <source>
        <dbReference type="ARBA" id="ARBA00009765"/>
    </source>
</evidence>
<protein>
    <submittedName>
        <fullName evidence="9">Magnesium transporter CorA family protein</fullName>
    </submittedName>
</protein>
<feature type="transmembrane region" description="Helical" evidence="8">
    <location>
        <begin position="243"/>
        <end position="262"/>
    </location>
</feature>
<evidence type="ECO:0000256" key="5">
    <source>
        <dbReference type="ARBA" id="ARBA00022692"/>
    </source>
</evidence>
<reference evidence="9 10" key="1">
    <citation type="submission" date="2023-06" db="EMBL/GenBank/DDBJ databases">
        <title>Novel species in genus Planococcus.</title>
        <authorList>
            <person name="Ning S."/>
        </authorList>
    </citation>
    <scope>NUCLEOTIDE SEQUENCE [LARGE SCALE GENOMIC DNA]</scope>
    <source>
        <strain evidence="9 10">N064</strain>
    </source>
</reference>
<dbReference type="InterPro" id="IPR045861">
    <property type="entry name" value="CorA_cytoplasmic_dom"/>
</dbReference>
<dbReference type="Pfam" id="PF01544">
    <property type="entry name" value="CorA"/>
    <property type="match status" value="1"/>
</dbReference>
<dbReference type="PANTHER" id="PTHR46494:SF2">
    <property type="entry name" value="MAGNESIUM TRANSPORT PROTEIN CORA"/>
    <property type="match status" value="1"/>
</dbReference>
<evidence type="ECO:0000256" key="1">
    <source>
        <dbReference type="ARBA" id="ARBA00004651"/>
    </source>
</evidence>
<evidence type="ECO:0000313" key="10">
    <source>
        <dbReference type="Proteomes" id="UP001172054"/>
    </source>
</evidence>
<sequence length="312" mass="36605">MKKNTFHFGHWEWVHIDPESTQDMEALDGMPNVNKNWIKSLQEKHNSNLEMETTDQDEEVMWGSVIYHQDVEDQSEQTVLQYSLSHKRLITNDIDFSLLYNLTDTILFKKMQKAENAIEGFMIFLGEIVASFLQGIDALENDMHDLLWRVKSKNNDQVLDQLMDRRHEVLIWRNLIIPIAEIRDAVSEAFGEEIASSRHCLRTSQRIDRCRTLINEYAEEVREMVELETVISSHRGNEIVKTLTIITVLFSPIAAWGALWAMRFEVMPEITWKYGYPFSILVILLSTWALYYYLKKKDWIGSVLKNPKGKKF</sequence>
<gene>
    <name evidence="9" type="ORF">QWY15_11735</name>
</gene>
<keyword evidence="6 8" id="KW-1133">Transmembrane helix</keyword>
<dbReference type="SUPFAM" id="SSF143865">
    <property type="entry name" value="CorA soluble domain-like"/>
    <property type="match status" value="1"/>
</dbReference>
<organism evidence="9 10">
    <name type="scientific">Planococcus liqunii</name>
    <dbReference type="NCBI Taxonomy" id="3058394"/>
    <lineage>
        <taxon>Bacteria</taxon>
        <taxon>Bacillati</taxon>
        <taxon>Bacillota</taxon>
        <taxon>Bacilli</taxon>
        <taxon>Bacillales</taxon>
        <taxon>Caryophanaceae</taxon>
        <taxon>Planococcus</taxon>
    </lineage>
</organism>
<keyword evidence="7 8" id="KW-0472">Membrane</keyword>
<evidence type="ECO:0000256" key="3">
    <source>
        <dbReference type="ARBA" id="ARBA00022448"/>
    </source>
</evidence>
<dbReference type="InterPro" id="IPR045863">
    <property type="entry name" value="CorA_TM1_TM2"/>
</dbReference>
<evidence type="ECO:0000256" key="7">
    <source>
        <dbReference type="ARBA" id="ARBA00023136"/>
    </source>
</evidence>
<keyword evidence="10" id="KW-1185">Reference proteome</keyword>
<dbReference type="SUPFAM" id="SSF144083">
    <property type="entry name" value="Magnesium transport protein CorA, transmembrane region"/>
    <property type="match status" value="1"/>
</dbReference>
<evidence type="ECO:0000256" key="4">
    <source>
        <dbReference type="ARBA" id="ARBA00022475"/>
    </source>
</evidence>
<comment type="subcellular location">
    <subcellularLocation>
        <location evidence="1">Cell membrane</location>
        <topology evidence="1">Multi-pass membrane protein</topology>
    </subcellularLocation>
</comment>
<comment type="caution">
    <text evidence="9">The sequence shown here is derived from an EMBL/GenBank/DDBJ whole genome shotgun (WGS) entry which is preliminary data.</text>
</comment>
<feature type="transmembrane region" description="Helical" evidence="8">
    <location>
        <begin position="274"/>
        <end position="294"/>
    </location>
</feature>
<accession>A0ABT8MSU0</accession>
<comment type="similarity">
    <text evidence="2">Belongs to the CorA metal ion transporter (MIT) (TC 1.A.35) family.</text>
</comment>
<name>A0ABT8MSU0_9BACL</name>
<dbReference type="Gene3D" id="1.20.58.340">
    <property type="entry name" value="Magnesium transport protein CorA, transmembrane region"/>
    <property type="match status" value="2"/>
</dbReference>
<dbReference type="EMBL" id="JAUJWW010000005">
    <property type="protein sequence ID" value="MDN7227970.1"/>
    <property type="molecule type" value="Genomic_DNA"/>
</dbReference>
<keyword evidence="4" id="KW-1003">Cell membrane</keyword>
<evidence type="ECO:0000256" key="6">
    <source>
        <dbReference type="ARBA" id="ARBA00022989"/>
    </source>
</evidence>
<dbReference type="Proteomes" id="UP001172054">
    <property type="component" value="Unassembled WGS sequence"/>
</dbReference>
<keyword evidence="5 8" id="KW-0812">Transmembrane</keyword>
<keyword evidence="3" id="KW-0813">Transport</keyword>
<dbReference type="PANTHER" id="PTHR46494">
    <property type="entry name" value="CORA FAMILY METAL ION TRANSPORTER (EUROFUNG)"/>
    <property type="match status" value="1"/>
</dbReference>
<evidence type="ECO:0000313" key="9">
    <source>
        <dbReference type="EMBL" id="MDN7227970.1"/>
    </source>
</evidence>
<dbReference type="CDD" id="cd12821">
    <property type="entry name" value="EcCorA_ZntB-like"/>
    <property type="match status" value="1"/>
</dbReference>